<feature type="non-terminal residue" evidence="1">
    <location>
        <position position="75"/>
    </location>
</feature>
<protein>
    <submittedName>
        <fullName evidence="1">Uncharacterized protein</fullName>
    </submittedName>
</protein>
<dbReference type="Proteomes" id="UP000824890">
    <property type="component" value="Unassembled WGS sequence"/>
</dbReference>
<sequence>MLNLLTTLSKNRQLAPKDRELLNQGKLFACLLLLFGKKTRQVDQVVITVPAVTQDLALVILTVTAPLDVDQILVI</sequence>
<keyword evidence="2" id="KW-1185">Reference proteome</keyword>
<organism evidence="1 2">
    <name type="scientific">Brassica napus</name>
    <name type="common">Rape</name>
    <dbReference type="NCBI Taxonomy" id="3708"/>
    <lineage>
        <taxon>Eukaryota</taxon>
        <taxon>Viridiplantae</taxon>
        <taxon>Streptophyta</taxon>
        <taxon>Embryophyta</taxon>
        <taxon>Tracheophyta</taxon>
        <taxon>Spermatophyta</taxon>
        <taxon>Magnoliopsida</taxon>
        <taxon>eudicotyledons</taxon>
        <taxon>Gunneridae</taxon>
        <taxon>Pentapetalae</taxon>
        <taxon>rosids</taxon>
        <taxon>malvids</taxon>
        <taxon>Brassicales</taxon>
        <taxon>Brassicaceae</taxon>
        <taxon>Brassiceae</taxon>
        <taxon>Brassica</taxon>
    </lineage>
</organism>
<comment type="caution">
    <text evidence="1">The sequence shown here is derived from an EMBL/GenBank/DDBJ whole genome shotgun (WGS) entry which is preliminary data.</text>
</comment>
<dbReference type="EMBL" id="JAGKQM010002788">
    <property type="protein sequence ID" value="KAH0845307.1"/>
    <property type="molecule type" value="Genomic_DNA"/>
</dbReference>
<accession>A0ABQ7WYG5</accession>
<name>A0ABQ7WYG5_BRANA</name>
<reference evidence="1 2" key="1">
    <citation type="submission" date="2021-05" db="EMBL/GenBank/DDBJ databases">
        <title>Genome Assembly of Synthetic Allotetraploid Brassica napus Reveals Homoeologous Exchanges between Subgenomes.</title>
        <authorList>
            <person name="Davis J.T."/>
        </authorList>
    </citation>
    <scope>NUCLEOTIDE SEQUENCE [LARGE SCALE GENOMIC DNA]</scope>
    <source>
        <strain evidence="2">cv. Da-Ae</strain>
        <tissue evidence="1">Seedling</tissue>
    </source>
</reference>
<gene>
    <name evidence="1" type="ORF">HID58_090203</name>
</gene>
<evidence type="ECO:0000313" key="2">
    <source>
        <dbReference type="Proteomes" id="UP000824890"/>
    </source>
</evidence>
<evidence type="ECO:0000313" key="1">
    <source>
        <dbReference type="EMBL" id="KAH0845307.1"/>
    </source>
</evidence>
<proteinExistence type="predicted"/>